<gene>
    <name evidence="4" type="ORF">Krac_3511</name>
</gene>
<dbReference type="RefSeq" id="WP_007920966.1">
    <property type="nucleotide sequence ID" value="NZ_ADVG01000004.1"/>
</dbReference>
<dbReference type="Gene3D" id="1.10.10.10">
    <property type="entry name" value="Winged helix-like DNA-binding domain superfamily/Winged helix DNA-binding domain"/>
    <property type="match status" value="1"/>
</dbReference>
<dbReference type="Proteomes" id="UP000004508">
    <property type="component" value="Unassembled WGS sequence"/>
</dbReference>
<dbReference type="PROSITE" id="PS52050">
    <property type="entry name" value="WYL"/>
    <property type="match status" value="1"/>
</dbReference>
<evidence type="ECO:0000256" key="1">
    <source>
        <dbReference type="ARBA" id="ARBA00023015"/>
    </source>
</evidence>
<evidence type="ECO:0000313" key="4">
    <source>
        <dbReference type="EMBL" id="EFH82675.1"/>
    </source>
</evidence>
<keyword evidence="2" id="KW-0804">Transcription</keyword>
<dbReference type="InterPro" id="IPR026881">
    <property type="entry name" value="WYL_dom"/>
</dbReference>
<evidence type="ECO:0000259" key="3">
    <source>
        <dbReference type="PROSITE" id="PS51000"/>
    </source>
</evidence>
<dbReference type="STRING" id="485913.Krac_3511"/>
<dbReference type="InterPro" id="IPR036388">
    <property type="entry name" value="WH-like_DNA-bd_sf"/>
</dbReference>
<protein>
    <submittedName>
        <fullName evidence="4">Helix-turn-helix type 11 domain protein</fullName>
    </submittedName>
</protein>
<dbReference type="EMBL" id="ADVG01000004">
    <property type="protein sequence ID" value="EFH82675.1"/>
    <property type="molecule type" value="Genomic_DNA"/>
</dbReference>
<proteinExistence type="predicted"/>
<dbReference type="OrthoDB" id="9815009at2"/>
<dbReference type="eggNOG" id="COG2378">
    <property type="taxonomic scope" value="Bacteria"/>
</dbReference>
<accession>D6U1N1</accession>
<dbReference type="SMART" id="SM00420">
    <property type="entry name" value="HTH_DEOR"/>
    <property type="match status" value="1"/>
</dbReference>
<evidence type="ECO:0000256" key="2">
    <source>
        <dbReference type="ARBA" id="ARBA00023163"/>
    </source>
</evidence>
<comment type="caution">
    <text evidence="4">The sequence shown here is derived from an EMBL/GenBank/DDBJ whole genome shotgun (WGS) entry which is preliminary data.</text>
</comment>
<dbReference type="Pfam" id="PF13280">
    <property type="entry name" value="WYL"/>
    <property type="match status" value="1"/>
</dbReference>
<sequence length="341" mass="39293">MAHIDRLFGILLILQRKRSVSAAQLARQFEVSTRTIYRDLQTLSALGVPVYTSRGHGGGIHLLEGYFLPPLTFSRGEGIMLLVGLTLLQSLHTFPFPAEVKTAVQKLLVAVPDSLRMTLMQAEKVVGFEHFPGDIFHPEPTHAPQMDGDTPESSIITTFLQGILDRSLVHVRYGSPYHLSERQETAVIPLGLFWDRNHWYLVGRKRDGDATMRLWRADRVVSLRGDSETVTPPHAFDIQPLLGHTWLRSAMDQWQRNAPVIIRLTRLQAERLQRDWYYRHARFEERRGDQVIMTIGEENQTIVFELLRWLGPGAELIEPRAWREQMKEELRQMLSIYDTPE</sequence>
<name>D6U1N1_KTERA</name>
<reference evidence="4 5" key="1">
    <citation type="journal article" date="2011" name="Stand. Genomic Sci.">
        <title>Non-contiguous finished genome sequence and contextual data of the filamentous soil bacterium Ktedonobacter racemifer type strain (SOSP1-21).</title>
        <authorList>
            <person name="Chang Y.J."/>
            <person name="Land M."/>
            <person name="Hauser L."/>
            <person name="Chertkov O."/>
            <person name="Del Rio T.G."/>
            <person name="Nolan M."/>
            <person name="Copeland A."/>
            <person name="Tice H."/>
            <person name="Cheng J.F."/>
            <person name="Lucas S."/>
            <person name="Han C."/>
            <person name="Goodwin L."/>
            <person name="Pitluck S."/>
            <person name="Ivanova N."/>
            <person name="Ovchinikova G."/>
            <person name="Pati A."/>
            <person name="Chen A."/>
            <person name="Palaniappan K."/>
            <person name="Mavromatis K."/>
            <person name="Liolios K."/>
            <person name="Brettin T."/>
            <person name="Fiebig A."/>
            <person name="Rohde M."/>
            <person name="Abt B."/>
            <person name="Goker M."/>
            <person name="Detter J.C."/>
            <person name="Woyke T."/>
            <person name="Bristow J."/>
            <person name="Eisen J.A."/>
            <person name="Markowitz V."/>
            <person name="Hugenholtz P."/>
            <person name="Kyrpides N.C."/>
            <person name="Klenk H.P."/>
            <person name="Lapidus A."/>
        </authorList>
    </citation>
    <scope>NUCLEOTIDE SEQUENCE [LARGE SCALE GENOMIC DNA]</scope>
    <source>
        <strain evidence="5">DSM 44963</strain>
    </source>
</reference>
<dbReference type="Pfam" id="PF25583">
    <property type="entry name" value="WCX"/>
    <property type="match status" value="1"/>
</dbReference>
<feature type="domain" description="HTH deoR-type" evidence="3">
    <location>
        <begin position="3"/>
        <end position="61"/>
    </location>
</feature>
<dbReference type="GO" id="GO:0003700">
    <property type="term" value="F:DNA-binding transcription factor activity"/>
    <property type="evidence" value="ECO:0007669"/>
    <property type="project" value="InterPro"/>
</dbReference>
<dbReference type="InParanoid" id="D6U1N1"/>
<dbReference type="SUPFAM" id="SSF46785">
    <property type="entry name" value="Winged helix' DNA-binding domain"/>
    <property type="match status" value="1"/>
</dbReference>
<dbReference type="InterPro" id="IPR001034">
    <property type="entry name" value="DeoR_HTH"/>
</dbReference>
<organism evidence="4 5">
    <name type="scientific">Ktedonobacter racemifer DSM 44963</name>
    <dbReference type="NCBI Taxonomy" id="485913"/>
    <lineage>
        <taxon>Bacteria</taxon>
        <taxon>Bacillati</taxon>
        <taxon>Chloroflexota</taxon>
        <taxon>Ktedonobacteria</taxon>
        <taxon>Ktedonobacterales</taxon>
        <taxon>Ktedonobacteraceae</taxon>
        <taxon>Ktedonobacter</taxon>
    </lineage>
</organism>
<dbReference type="InterPro" id="IPR051534">
    <property type="entry name" value="CBASS_pafABC_assoc_protein"/>
</dbReference>
<dbReference type="AlphaFoldDB" id="D6U1N1"/>
<dbReference type="Pfam" id="PF08279">
    <property type="entry name" value="HTH_11"/>
    <property type="match status" value="1"/>
</dbReference>
<keyword evidence="5" id="KW-1185">Reference proteome</keyword>
<dbReference type="PANTHER" id="PTHR34580">
    <property type="match status" value="1"/>
</dbReference>
<dbReference type="PANTHER" id="PTHR34580:SF1">
    <property type="entry name" value="PROTEIN PAFC"/>
    <property type="match status" value="1"/>
</dbReference>
<dbReference type="InterPro" id="IPR057727">
    <property type="entry name" value="WCX_dom"/>
</dbReference>
<dbReference type="PIRSF" id="PIRSF016838">
    <property type="entry name" value="PafC"/>
    <property type="match status" value="1"/>
</dbReference>
<dbReference type="PROSITE" id="PS51000">
    <property type="entry name" value="HTH_DEOR_2"/>
    <property type="match status" value="1"/>
</dbReference>
<dbReference type="InterPro" id="IPR013196">
    <property type="entry name" value="HTH_11"/>
</dbReference>
<dbReference type="InterPro" id="IPR028349">
    <property type="entry name" value="PafC-like"/>
</dbReference>
<evidence type="ECO:0000313" key="5">
    <source>
        <dbReference type="Proteomes" id="UP000004508"/>
    </source>
</evidence>
<keyword evidence="1" id="KW-0805">Transcription regulation</keyword>
<dbReference type="InterPro" id="IPR036390">
    <property type="entry name" value="WH_DNA-bd_sf"/>
</dbReference>